<dbReference type="PROSITE" id="PS51192">
    <property type="entry name" value="HELICASE_ATP_BIND_1"/>
    <property type="match status" value="1"/>
</dbReference>
<dbReference type="PROSITE" id="PS00690">
    <property type="entry name" value="DEAH_ATP_HELICASE"/>
    <property type="match status" value="1"/>
</dbReference>
<accession>A0AA40KJU0</accession>
<dbReference type="Gene3D" id="3.40.50.300">
    <property type="entry name" value="P-loop containing nucleotide triphosphate hydrolases"/>
    <property type="match status" value="2"/>
</dbReference>
<dbReference type="CDD" id="cd17917">
    <property type="entry name" value="DEXHc_RHA-like"/>
    <property type="match status" value="1"/>
</dbReference>
<dbReference type="PANTHER" id="PTHR18934">
    <property type="entry name" value="ATP-DEPENDENT RNA HELICASE"/>
    <property type="match status" value="1"/>
</dbReference>
<organism evidence="10 11">
    <name type="scientific">Melipona bicolor</name>
    <dbReference type="NCBI Taxonomy" id="60889"/>
    <lineage>
        <taxon>Eukaryota</taxon>
        <taxon>Metazoa</taxon>
        <taxon>Ecdysozoa</taxon>
        <taxon>Arthropoda</taxon>
        <taxon>Hexapoda</taxon>
        <taxon>Insecta</taxon>
        <taxon>Pterygota</taxon>
        <taxon>Neoptera</taxon>
        <taxon>Endopterygota</taxon>
        <taxon>Hymenoptera</taxon>
        <taxon>Apocrita</taxon>
        <taxon>Aculeata</taxon>
        <taxon>Apoidea</taxon>
        <taxon>Anthophila</taxon>
        <taxon>Apidae</taxon>
        <taxon>Melipona</taxon>
    </lineage>
</organism>
<dbReference type="AlphaFoldDB" id="A0AA40KJU0"/>
<dbReference type="SMART" id="SM00847">
    <property type="entry name" value="HA2"/>
    <property type="match status" value="1"/>
</dbReference>
<name>A0AA40KJU0_9HYME</name>
<dbReference type="Pfam" id="PF00271">
    <property type="entry name" value="Helicase_C"/>
    <property type="match status" value="1"/>
</dbReference>
<dbReference type="InterPro" id="IPR002464">
    <property type="entry name" value="DNA/RNA_helicase_DEAH_CS"/>
</dbReference>
<dbReference type="GO" id="GO:0003724">
    <property type="term" value="F:RNA helicase activity"/>
    <property type="evidence" value="ECO:0007669"/>
    <property type="project" value="UniProtKB-EC"/>
</dbReference>
<evidence type="ECO:0000256" key="1">
    <source>
        <dbReference type="ARBA" id="ARBA00012552"/>
    </source>
</evidence>
<dbReference type="GO" id="GO:0005634">
    <property type="term" value="C:nucleus"/>
    <property type="evidence" value="ECO:0007669"/>
    <property type="project" value="TreeGrafter"/>
</dbReference>
<dbReference type="SMART" id="SM00490">
    <property type="entry name" value="HELICc"/>
    <property type="match status" value="1"/>
</dbReference>
<evidence type="ECO:0000256" key="3">
    <source>
        <dbReference type="ARBA" id="ARBA00022801"/>
    </source>
</evidence>
<keyword evidence="2" id="KW-0547">Nucleotide-binding</keyword>
<comment type="similarity">
    <text evidence="7">Belongs to the DExH box helicase family.</text>
</comment>
<keyword evidence="5" id="KW-0067">ATP-binding</keyword>
<dbReference type="EC" id="3.6.4.13" evidence="1"/>
<proteinExistence type="inferred from homology"/>
<dbReference type="InterPro" id="IPR007502">
    <property type="entry name" value="Helicase-assoc_dom"/>
</dbReference>
<dbReference type="InterPro" id="IPR014001">
    <property type="entry name" value="Helicase_ATP-bd"/>
</dbReference>
<evidence type="ECO:0000256" key="4">
    <source>
        <dbReference type="ARBA" id="ARBA00022806"/>
    </source>
</evidence>
<reference evidence="10" key="1">
    <citation type="submission" date="2021-10" db="EMBL/GenBank/DDBJ databases">
        <title>Melipona bicolor Genome sequencing and assembly.</title>
        <authorList>
            <person name="Araujo N.S."/>
            <person name="Arias M.C."/>
        </authorList>
    </citation>
    <scope>NUCLEOTIDE SEQUENCE</scope>
    <source>
        <strain evidence="10">USP_2M_L1-L4_2017</strain>
        <tissue evidence="10">Whole body</tissue>
    </source>
</reference>
<dbReference type="GO" id="GO:0005737">
    <property type="term" value="C:cytoplasm"/>
    <property type="evidence" value="ECO:0007669"/>
    <property type="project" value="TreeGrafter"/>
</dbReference>
<dbReference type="Proteomes" id="UP001177670">
    <property type="component" value="Unassembled WGS sequence"/>
</dbReference>
<evidence type="ECO:0000256" key="7">
    <source>
        <dbReference type="ARBA" id="ARBA00060772"/>
    </source>
</evidence>
<dbReference type="GO" id="GO:0003678">
    <property type="term" value="F:DNA helicase activity"/>
    <property type="evidence" value="ECO:0007669"/>
    <property type="project" value="TreeGrafter"/>
</dbReference>
<dbReference type="Pfam" id="PF04408">
    <property type="entry name" value="WHD_HA2"/>
    <property type="match status" value="1"/>
</dbReference>
<evidence type="ECO:0000259" key="9">
    <source>
        <dbReference type="PROSITE" id="PS51194"/>
    </source>
</evidence>
<keyword evidence="11" id="KW-1185">Reference proteome</keyword>
<comment type="caution">
    <text evidence="10">The sequence shown here is derived from an EMBL/GenBank/DDBJ whole genome shotgun (WGS) entry which is preliminary data.</text>
</comment>
<dbReference type="EMBL" id="JAHYIQ010000021">
    <property type="protein sequence ID" value="KAK1123061.1"/>
    <property type="molecule type" value="Genomic_DNA"/>
</dbReference>
<dbReference type="InterPro" id="IPR048333">
    <property type="entry name" value="HA2_WH"/>
</dbReference>
<evidence type="ECO:0000313" key="10">
    <source>
        <dbReference type="EMBL" id="KAK1123061.1"/>
    </source>
</evidence>
<feature type="domain" description="Helicase ATP-binding" evidence="8">
    <location>
        <begin position="289"/>
        <end position="457"/>
    </location>
</feature>
<dbReference type="Gene3D" id="1.20.120.1080">
    <property type="match status" value="1"/>
</dbReference>
<sequence length="1037" mass="119841">MLHGKLTFQIEVLQSQIYCVKEKMLSSQIMFNLRKSLCIQIVSYYTNRMYELHLKKLYNYQTTFNRCYAGKSKINEQPNTFFNDYEEQTANILNSNRMLKLKKVHPQPKCDLDRIYDIVKSEFDKLCISYVYTEIKQSTIKYKCIINVTWPYEASFCSIASNKKMAAHNAALICLDWLYQNKKINNLKPIFYDYKSQHDILKSQQFVKINLTSESKNKIQSVIDIFNDEIKSIITIPCMTKLDENNVKEEVRDLSSSENSSQLMQNLQRRKNVKMEIDLPIMNYKEEILNSLQNNKVLVIKGDTGCGKSTQVPQFILDAYIEQNKRHECNIIVSEPRKISAISLAERIAYERSEKIGNTVGYHVRFYNKMPKGHGSILFCTTGMLLRKLEYDPTLEKVSHIIIDEAHERSLHTDLLLKLCKDLLEHKSHIKLIIMSASINAEIFQEYFSSATINVPGKLHHVEMHFIDDINFLNNNLSNWDTLMTKEIPFKEIVCLIQWIINNKPPGAILCFLPGWREIKLLHDMLQNEMDDLLILPLHSKLSNHIQQKAFKPAPANMTKIVLATDVAETGITIPDISYVIDTAIKRETLWNEKKSLSSLGFCPISQANICQRKGRAGRLKPGESYHLITREKYNELDLYPKPEILRISLDDAIIISKTVSRQKASDFFNDLIDSPSATSIISAVNSLKNLGILDEDENLTSLGKRVSYISLNPKISKAVILSCILQCLNPVLTIATIFGNAPNYGVSLNENSHPFEMLRKQKLKYHKTSDHIAVSEYFSYVESSNDNCFQTIESTYYQIQKFFMLHMDELINSGILSDTSDFDYLNVYSQNNELIRAILFAATNHLIKKSHYGYKRGIFTKRADILTTETNNIVQIKNESINYKRKTWPSDILIYINKIEFVNRHTCMVLDTSMISPLSVLLFSQTDVQCQKIQDNASIEEEQICISINNIKNLHLLCEPEIADVLLEFRSILWNVVYFILRYEGRDDCEDKLHLIRPFRKVLMDLVSELLTESSRHIDDNIENDIESDVENDVKN</sequence>
<dbReference type="CDD" id="cd18791">
    <property type="entry name" value="SF2_C_RHA"/>
    <property type="match status" value="1"/>
</dbReference>
<evidence type="ECO:0000256" key="5">
    <source>
        <dbReference type="ARBA" id="ARBA00022840"/>
    </source>
</evidence>
<dbReference type="InterPro" id="IPR001650">
    <property type="entry name" value="Helicase_C-like"/>
</dbReference>
<keyword evidence="4" id="KW-0347">Helicase</keyword>
<keyword evidence="3" id="KW-0378">Hydrolase</keyword>
<dbReference type="GO" id="GO:0016787">
    <property type="term" value="F:hydrolase activity"/>
    <property type="evidence" value="ECO:0007669"/>
    <property type="project" value="UniProtKB-KW"/>
</dbReference>
<dbReference type="GO" id="GO:0002151">
    <property type="term" value="F:G-quadruplex RNA binding"/>
    <property type="evidence" value="ECO:0007669"/>
    <property type="project" value="TreeGrafter"/>
</dbReference>
<dbReference type="InterPro" id="IPR011545">
    <property type="entry name" value="DEAD/DEAH_box_helicase_dom"/>
</dbReference>
<keyword evidence="6" id="KW-0694">RNA-binding</keyword>
<evidence type="ECO:0000313" key="11">
    <source>
        <dbReference type="Proteomes" id="UP001177670"/>
    </source>
</evidence>
<evidence type="ECO:0000256" key="6">
    <source>
        <dbReference type="ARBA" id="ARBA00022884"/>
    </source>
</evidence>
<evidence type="ECO:0000256" key="2">
    <source>
        <dbReference type="ARBA" id="ARBA00022741"/>
    </source>
</evidence>
<gene>
    <name evidence="10" type="ORF">K0M31_008699</name>
</gene>
<dbReference type="SMART" id="SM00487">
    <property type="entry name" value="DEXDc"/>
    <property type="match status" value="1"/>
</dbReference>
<dbReference type="PANTHER" id="PTHR18934:SF257">
    <property type="entry name" value="ATP-DEPENDENT RNA HELICASE DHX30"/>
    <property type="match status" value="1"/>
</dbReference>
<dbReference type="SUPFAM" id="SSF52540">
    <property type="entry name" value="P-loop containing nucleoside triphosphate hydrolases"/>
    <property type="match status" value="1"/>
</dbReference>
<evidence type="ECO:0000259" key="8">
    <source>
        <dbReference type="PROSITE" id="PS51192"/>
    </source>
</evidence>
<dbReference type="InterPro" id="IPR027417">
    <property type="entry name" value="P-loop_NTPase"/>
</dbReference>
<dbReference type="Gene3D" id="3.30.160.20">
    <property type="match status" value="1"/>
</dbReference>
<dbReference type="Pfam" id="PF00270">
    <property type="entry name" value="DEAD"/>
    <property type="match status" value="1"/>
</dbReference>
<dbReference type="PROSITE" id="PS51194">
    <property type="entry name" value="HELICASE_CTER"/>
    <property type="match status" value="1"/>
</dbReference>
<feature type="domain" description="Helicase C-terminal" evidence="9">
    <location>
        <begin position="495"/>
        <end position="661"/>
    </location>
</feature>
<dbReference type="GO" id="GO:0005524">
    <property type="term" value="F:ATP binding"/>
    <property type="evidence" value="ECO:0007669"/>
    <property type="project" value="UniProtKB-KW"/>
</dbReference>
<protein>
    <recommendedName>
        <fullName evidence="1">RNA helicase</fullName>
        <ecNumber evidence="1">3.6.4.13</ecNumber>
    </recommendedName>
</protein>
<dbReference type="FunFam" id="3.40.50.300:FF:000526">
    <property type="entry name" value="DExH-box ATP-dependent RNA helicase DExH3"/>
    <property type="match status" value="1"/>
</dbReference>